<dbReference type="Proteomes" id="UP000675554">
    <property type="component" value="Unassembled WGS sequence"/>
</dbReference>
<comment type="caution">
    <text evidence="4">The sequence shown here is derived from an EMBL/GenBank/DDBJ whole genome shotgun (WGS) entry which is preliminary data.</text>
</comment>
<organism evidence="4 5">
    <name type="scientific">Streptomyces daliensis</name>
    <dbReference type="NCBI Taxonomy" id="299421"/>
    <lineage>
        <taxon>Bacteria</taxon>
        <taxon>Bacillati</taxon>
        <taxon>Actinomycetota</taxon>
        <taxon>Actinomycetes</taxon>
        <taxon>Kitasatosporales</taxon>
        <taxon>Streptomycetaceae</taxon>
        <taxon>Streptomyces</taxon>
    </lineage>
</organism>
<feature type="region of interest" description="Disordered" evidence="1">
    <location>
        <begin position="1"/>
        <end position="27"/>
    </location>
</feature>
<proteinExistence type="predicted"/>
<dbReference type="PANTHER" id="PTHR40763">
    <property type="entry name" value="MEMBRANE PROTEIN-RELATED"/>
    <property type="match status" value="1"/>
</dbReference>
<dbReference type="Pfam" id="PF09922">
    <property type="entry name" value="LiaF-like_C"/>
    <property type="match status" value="1"/>
</dbReference>
<feature type="non-terminal residue" evidence="4">
    <location>
        <position position="236"/>
    </location>
</feature>
<dbReference type="PANTHER" id="PTHR40763:SF4">
    <property type="entry name" value="DUF1707 DOMAIN-CONTAINING PROTEIN"/>
    <property type="match status" value="1"/>
</dbReference>
<dbReference type="InterPro" id="IPR024425">
    <property type="entry name" value="LiaF-like_C"/>
</dbReference>
<feature type="compositionally biased region" description="Low complexity" evidence="1">
    <location>
        <begin position="16"/>
        <end position="27"/>
    </location>
</feature>
<evidence type="ECO:0000256" key="1">
    <source>
        <dbReference type="SAM" id="MobiDB-lite"/>
    </source>
</evidence>
<feature type="domain" description="Cell wall-active antibiotics response LiaF-like C-terminal" evidence="3">
    <location>
        <begin position="136"/>
        <end position="203"/>
    </location>
</feature>
<dbReference type="EMBL" id="JAGSMN010000899">
    <property type="protein sequence ID" value="MBR7677359.1"/>
    <property type="molecule type" value="Genomic_DNA"/>
</dbReference>
<evidence type="ECO:0000259" key="2">
    <source>
        <dbReference type="Pfam" id="PF08044"/>
    </source>
</evidence>
<evidence type="ECO:0000313" key="5">
    <source>
        <dbReference type="Proteomes" id="UP000675554"/>
    </source>
</evidence>
<accession>A0A8T4IZ06</accession>
<feature type="domain" description="DUF1707" evidence="2">
    <location>
        <begin position="38"/>
        <end position="90"/>
    </location>
</feature>
<sequence length="236" mass="25185">MTDSPLENSLEKKPARPAAEAVEPVRPVAPVEPAEVSVRASDADRDRVADILREALAEGRLDAEEHGERIDAVYSAKTVGELEPLVRDLPAGRAEPYRAARPSSAPASASAAFSVPDDGLGPKENLVAIFSGAVRKGRWRVPRKINAFACFGGVEIDLTEADFPYPYVVINATAVFGGIEIRVPENVTLRQKGAGVFGGFDVRTFESEEPDAPTVLVQGAAVFGGVEAKPRRGKRL</sequence>
<name>A0A8T4IZ06_9ACTN</name>
<reference evidence="4" key="1">
    <citation type="submission" date="2021-04" db="EMBL/GenBank/DDBJ databases">
        <title>Sequencing of actinobacteria type strains.</title>
        <authorList>
            <person name="Nguyen G.-S."/>
            <person name="Wentzel A."/>
        </authorList>
    </citation>
    <scope>NUCLEOTIDE SEQUENCE</scope>
    <source>
        <strain evidence="4">DSM 42095</strain>
    </source>
</reference>
<dbReference type="AlphaFoldDB" id="A0A8T4IZ06"/>
<protein>
    <submittedName>
        <fullName evidence="4">DUF1707 and DUF2154 domain-containing protein</fullName>
    </submittedName>
</protein>
<keyword evidence="5" id="KW-1185">Reference proteome</keyword>
<evidence type="ECO:0000313" key="4">
    <source>
        <dbReference type="EMBL" id="MBR7677359.1"/>
    </source>
</evidence>
<dbReference type="Pfam" id="PF08044">
    <property type="entry name" value="DUF1707"/>
    <property type="match status" value="1"/>
</dbReference>
<gene>
    <name evidence="4" type="ORF">KDA82_31085</name>
</gene>
<evidence type="ECO:0000259" key="3">
    <source>
        <dbReference type="Pfam" id="PF09922"/>
    </source>
</evidence>
<dbReference type="InterPro" id="IPR012551">
    <property type="entry name" value="DUF1707_SHOCT-like"/>
</dbReference>